<feature type="signal peptide" evidence="2">
    <location>
        <begin position="1"/>
        <end position="29"/>
    </location>
</feature>
<feature type="chain" id="PRO_5045120613" description="YbbR-like domain-containing protein" evidence="2">
    <location>
        <begin position="30"/>
        <end position="471"/>
    </location>
</feature>
<name>A0ABQ4M370_9BACL</name>
<evidence type="ECO:0000256" key="2">
    <source>
        <dbReference type="SAM" id="SignalP"/>
    </source>
</evidence>
<organism evidence="3 4">
    <name type="scientific">Paenibacillus cookii</name>
    <dbReference type="NCBI Taxonomy" id="157839"/>
    <lineage>
        <taxon>Bacteria</taxon>
        <taxon>Bacillati</taxon>
        <taxon>Bacillota</taxon>
        <taxon>Bacilli</taxon>
        <taxon>Bacillales</taxon>
        <taxon>Paenibacillaceae</taxon>
        <taxon>Paenibacillus</taxon>
    </lineage>
</organism>
<evidence type="ECO:0000256" key="1">
    <source>
        <dbReference type="SAM" id="MobiDB-lite"/>
    </source>
</evidence>
<dbReference type="PANTHER" id="PTHR37804">
    <property type="entry name" value="CDAA REGULATORY PROTEIN CDAR"/>
    <property type="match status" value="1"/>
</dbReference>
<dbReference type="Proteomes" id="UP000680638">
    <property type="component" value="Unassembled WGS sequence"/>
</dbReference>
<dbReference type="InterPro" id="IPR012505">
    <property type="entry name" value="YbbR"/>
</dbReference>
<dbReference type="EMBL" id="BORW01000042">
    <property type="protein sequence ID" value="GIO69975.1"/>
    <property type="molecule type" value="Genomic_DNA"/>
</dbReference>
<comment type="caution">
    <text evidence="3">The sequence shown here is derived from an EMBL/GenBank/DDBJ whole genome shotgun (WGS) entry which is preliminary data.</text>
</comment>
<accession>A0ABQ4M370</accession>
<keyword evidence="4" id="KW-1185">Reference proteome</keyword>
<gene>
    <name evidence="3" type="ORF">J21TS3_47960</name>
</gene>
<feature type="region of interest" description="Disordered" evidence="1">
    <location>
        <begin position="395"/>
        <end position="471"/>
    </location>
</feature>
<protein>
    <recommendedName>
        <fullName evidence="5">YbbR-like domain-containing protein</fullName>
    </recommendedName>
</protein>
<dbReference type="Gene3D" id="2.170.120.40">
    <property type="entry name" value="YbbR-like domain"/>
    <property type="match status" value="2"/>
</dbReference>
<feature type="compositionally biased region" description="Low complexity" evidence="1">
    <location>
        <begin position="449"/>
        <end position="461"/>
    </location>
</feature>
<sequence length="471" mass="50544">MNKWINNNTFAKVLALAVSVLLWSMVHWNNDTPTPTAKFDTRIIENVKVQPFGLDEKKYILSAMDTDRVRIEIKGKKMDLISAFSDEYKIRLDLSKAKVGTSTLPLSVDLPKGLELVNIQPSTVTVNIEERNTATFPVTIVTKGTPAEGYTLGQITPQPATVKVTLPESELREVAKVQGSVSIDGEDGTLKEKRVKLAAYDKQGQEIQGAVLEPSSVTVDIVISPPYKEVPIELQYIGKLPEGLVISKALPSATKVKLYGPQDELAGIKSYSEINVDLSKITAAGTVVLPVDLTPPPGFEKIEPSSLQVEITTVSNSQRVIDDIPIMIKNDNAGGLSADIVNPASKTMSLALNGAPGLLDSLTKNDIQLIASIDGLSPGTHEVTLQVILPRYVSRADPGTPLTATVEIKDKSKPAVTHPDPGTDDKGKEPGNDAGTQTNEKTEEPLPPDSSSSTDNPPDGSTNETGETENN</sequence>
<dbReference type="Pfam" id="PF07949">
    <property type="entry name" value="YbbR"/>
    <property type="match status" value="3"/>
</dbReference>
<dbReference type="Gene3D" id="2.170.120.30">
    <property type="match status" value="2"/>
</dbReference>
<evidence type="ECO:0000313" key="4">
    <source>
        <dbReference type="Proteomes" id="UP000680638"/>
    </source>
</evidence>
<evidence type="ECO:0008006" key="5">
    <source>
        <dbReference type="Google" id="ProtNLM"/>
    </source>
</evidence>
<dbReference type="RefSeq" id="WP_212952481.1">
    <property type="nucleotide sequence ID" value="NZ_BORW01000042.1"/>
</dbReference>
<keyword evidence="2" id="KW-0732">Signal</keyword>
<reference evidence="3 4" key="1">
    <citation type="submission" date="2021-03" db="EMBL/GenBank/DDBJ databases">
        <title>Antimicrobial resistance genes in bacteria isolated from Japanese honey, and their potential for conferring macrolide and lincosamide resistance in the American foulbrood pathogen Paenibacillus larvae.</title>
        <authorList>
            <person name="Okamoto M."/>
            <person name="Kumagai M."/>
            <person name="Kanamori H."/>
            <person name="Takamatsu D."/>
        </authorList>
    </citation>
    <scope>NUCLEOTIDE SEQUENCE [LARGE SCALE GENOMIC DNA]</scope>
    <source>
        <strain evidence="3 4">J21TS3</strain>
    </source>
</reference>
<proteinExistence type="predicted"/>
<dbReference type="PANTHER" id="PTHR37804:SF1">
    <property type="entry name" value="CDAA REGULATORY PROTEIN CDAR"/>
    <property type="match status" value="1"/>
</dbReference>
<dbReference type="InterPro" id="IPR053154">
    <property type="entry name" value="c-di-AMP_regulator"/>
</dbReference>
<feature type="compositionally biased region" description="Basic and acidic residues" evidence="1">
    <location>
        <begin position="421"/>
        <end position="431"/>
    </location>
</feature>
<evidence type="ECO:0000313" key="3">
    <source>
        <dbReference type="EMBL" id="GIO69975.1"/>
    </source>
</evidence>